<dbReference type="AlphaFoldDB" id="A0ABD3TYU9"/>
<feature type="compositionally biased region" description="Acidic residues" evidence="3">
    <location>
        <begin position="172"/>
        <end position="202"/>
    </location>
</feature>
<feature type="coiled-coil region" evidence="2">
    <location>
        <begin position="216"/>
        <end position="250"/>
    </location>
</feature>
<dbReference type="InterPro" id="IPR033194">
    <property type="entry name" value="MFAP1"/>
</dbReference>
<keyword evidence="6" id="KW-1185">Reference proteome</keyword>
<feature type="region of interest" description="Disordered" evidence="3">
    <location>
        <begin position="168"/>
        <end position="207"/>
    </location>
</feature>
<dbReference type="PANTHER" id="PTHR15327">
    <property type="entry name" value="MICROFIBRIL-ASSOCIATED PROTEIN"/>
    <property type="match status" value="1"/>
</dbReference>
<feature type="region of interest" description="Disordered" evidence="3">
    <location>
        <begin position="424"/>
        <end position="445"/>
    </location>
</feature>
<name>A0ABD3TYU9_SINWO</name>
<feature type="compositionally biased region" description="Polar residues" evidence="3">
    <location>
        <begin position="1"/>
        <end position="15"/>
    </location>
</feature>
<feature type="compositionally biased region" description="Basic and acidic residues" evidence="3">
    <location>
        <begin position="435"/>
        <end position="445"/>
    </location>
</feature>
<evidence type="ECO:0000256" key="1">
    <source>
        <dbReference type="ARBA" id="ARBA00008155"/>
    </source>
</evidence>
<evidence type="ECO:0000313" key="5">
    <source>
        <dbReference type="EMBL" id="KAL3842301.1"/>
    </source>
</evidence>
<feature type="region of interest" description="Disordered" evidence="3">
    <location>
        <begin position="298"/>
        <end position="325"/>
    </location>
</feature>
<comment type="caution">
    <text evidence="5">The sequence shown here is derived from an EMBL/GenBank/DDBJ whole genome shotgun (WGS) entry which is preliminary data.</text>
</comment>
<sequence length="445" mass="52482">MANAIKSTAPIQSTAGAVPVKNEKGDISMQKVKVNRYVTGKRPDYAPESSGEESEEGEFELQKSKQAGAFKSAAANQEPDTTEEIIDRRLRRLQERHKVEDSDDEDDRVARHRREVVEPEILAEASDSEEEKKKRVAADSEEEEEEEELDEEEIERRRIILRQRALQRKEDDELMNIEEEKSEGESEEESSEYEEYSDSEEETGPRLKPVFVRKKYRVTIQEKEREEIRQKELEAEAKRLAEERRKQTFKMIEDEMKRELEEQKTVLDACDALNSGDENDEEEYESWKVRELKRLKRDREEKENQEKEKMEIERIRNMTEEERRQEFATNKKVVTNKAPKGKYKFLQKYYHRGAFFINHEDGVYQRDFSAPTLEDHFDKTVLPKVMQVKNFGRSGRTKYTHLVDQDSTQFDSPWMADTAQNVKFHSTKGGGMKQSFERPSNKKRK</sequence>
<feature type="compositionally biased region" description="Basic and acidic residues" evidence="3">
    <location>
        <begin position="85"/>
        <end position="100"/>
    </location>
</feature>
<proteinExistence type="inferred from homology"/>
<accession>A0ABD3TYU9</accession>
<dbReference type="EMBL" id="JBJQND010000017">
    <property type="protein sequence ID" value="KAL3842301.1"/>
    <property type="molecule type" value="Genomic_DNA"/>
</dbReference>
<dbReference type="InterPro" id="IPR009730">
    <property type="entry name" value="MFAP1_C"/>
</dbReference>
<dbReference type="Pfam" id="PF06991">
    <property type="entry name" value="MFAP1"/>
    <property type="match status" value="1"/>
</dbReference>
<organism evidence="5 6">
    <name type="scientific">Sinanodonta woodiana</name>
    <name type="common">Chinese pond mussel</name>
    <name type="synonym">Anodonta woodiana</name>
    <dbReference type="NCBI Taxonomy" id="1069815"/>
    <lineage>
        <taxon>Eukaryota</taxon>
        <taxon>Metazoa</taxon>
        <taxon>Spiralia</taxon>
        <taxon>Lophotrochozoa</taxon>
        <taxon>Mollusca</taxon>
        <taxon>Bivalvia</taxon>
        <taxon>Autobranchia</taxon>
        <taxon>Heteroconchia</taxon>
        <taxon>Palaeoheterodonta</taxon>
        <taxon>Unionida</taxon>
        <taxon>Unionoidea</taxon>
        <taxon>Unionidae</taxon>
        <taxon>Unioninae</taxon>
        <taxon>Sinanodonta</taxon>
    </lineage>
</organism>
<gene>
    <name evidence="5" type="ORF">ACJMK2_020331</name>
</gene>
<feature type="domain" description="Micro-fibrillar-associated protein 1 C-terminal" evidence="4">
    <location>
        <begin position="199"/>
        <end position="406"/>
    </location>
</feature>
<evidence type="ECO:0000313" key="6">
    <source>
        <dbReference type="Proteomes" id="UP001634394"/>
    </source>
</evidence>
<evidence type="ECO:0000256" key="2">
    <source>
        <dbReference type="SAM" id="Coils"/>
    </source>
</evidence>
<evidence type="ECO:0000256" key="3">
    <source>
        <dbReference type="SAM" id="MobiDB-lite"/>
    </source>
</evidence>
<comment type="similarity">
    <text evidence="1">Belongs to the MFAP1 family.</text>
</comment>
<feature type="region of interest" description="Disordered" evidence="3">
    <location>
        <begin position="1"/>
        <end position="154"/>
    </location>
</feature>
<feature type="compositionally biased region" description="Acidic residues" evidence="3">
    <location>
        <begin position="50"/>
        <end position="59"/>
    </location>
</feature>
<feature type="compositionally biased region" description="Acidic residues" evidence="3">
    <location>
        <begin position="139"/>
        <end position="153"/>
    </location>
</feature>
<dbReference type="Proteomes" id="UP001634394">
    <property type="component" value="Unassembled WGS sequence"/>
</dbReference>
<keyword evidence="2" id="KW-0175">Coiled coil</keyword>
<evidence type="ECO:0000259" key="4">
    <source>
        <dbReference type="Pfam" id="PF06991"/>
    </source>
</evidence>
<protein>
    <recommendedName>
        <fullName evidence="4">Micro-fibrillar-associated protein 1 C-terminal domain-containing protein</fullName>
    </recommendedName>
</protein>
<reference evidence="5 6" key="1">
    <citation type="submission" date="2024-11" db="EMBL/GenBank/DDBJ databases">
        <title>Chromosome-level genome assembly of the freshwater bivalve Anodonta woodiana.</title>
        <authorList>
            <person name="Chen X."/>
        </authorList>
    </citation>
    <scope>NUCLEOTIDE SEQUENCE [LARGE SCALE GENOMIC DNA]</scope>
    <source>
        <strain evidence="5">MN2024</strain>
        <tissue evidence="5">Gills</tissue>
    </source>
</reference>